<dbReference type="PROSITE" id="PS00061">
    <property type="entry name" value="ADH_SHORT"/>
    <property type="match status" value="1"/>
</dbReference>
<dbReference type="PANTHER" id="PTHR24321">
    <property type="entry name" value="DEHYDROGENASES, SHORT CHAIN"/>
    <property type="match status" value="1"/>
</dbReference>
<evidence type="ECO:0000313" key="6">
    <source>
        <dbReference type="Proteomes" id="UP000248090"/>
    </source>
</evidence>
<dbReference type="PRINTS" id="PR00080">
    <property type="entry name" value="SDRFAMILY"/>
</dbReference>
<dbReference type="CDD" id="cd05233">
    <property type="entry name" value="SDR_c"/>
    <property type="match status" value="1"/>
</dbReference>
<reference evidence="5 6" key="1">
    <citation type="submission" date="2015-03" db="EMBL/GenBank/DDBJ databases">
        <authorList>
            <person name="Krishnan R."/>
            <person name="Midha S."/>
            <person name="Patil P.B."/>
            <person name="Rameshkumar N."/>
        </authorList>
    </citation>
    <scope>NUCLEOTIDE SEQUENCE [LARGE SCALE GENOMIC DNA]</scope>
    <source>
        <strain evidence="5 6">L1E11</strain>
    </source>
</reference>
<sequence>MTGQHSPASEPAVSNTKASYPGLRGRTVLISGGATGIGRALVEAFARQGACTAFVDIAAEEGEALSRQLNAEGCETLFQRCDITDIKAYQSTIFKAAEHFGPITVLVNNAANDVRHSLDSISAERFDELISVNLRHAMFAAQAVAPMMRQAGGGSIVNFGSVGWMMASAGYPVYAASKAAVHGMTRGLARDLGKDHIRVNTLVPGWVMTEKQLSLWVDEAARDLIKRSQCMPGQLLPEHIADMALFLASDASAMCTAQNFIVDGGWV</sequence>
<dbReference type="InterPro" id="IPR057326">
    <property type="entry name" value="KR_dom"/>
</dbReference>
<dbReference type="InterPro" id="IPR002347">
    <property type="entry name" value="SDR_fam"/>
</dbReference>
<dbReference type="InterPro" id="IPR036291">
    <property type="entry name" value="NAD(P)-bd_dom_sf"/>
</dbReference>
<keyword evidence="2" id="KW-0560">Oxidoreductase</keyword>
<evidence type="ECO:0000313" key="5">
    <source>
        <dbReference type="EMBL" id="PXF28898.1"/>
    </source>
</evidence>
<keyword evidence="3" id="KW-0520">NAD</keyword>
<dbReference type="RefSeq" id="WP_110189799.1">
    <property type="nucleotide sequence ID" value="NZ_CP177354.1"/>
</dbReference>
<organism evidence="5 6">
    <name type="scientific">Pokkaliibacter plantistimulans</name>
    <dbReference type="NCBI Taxonomy" id="1635171"/>
    <lineage>
        <taxon>Bacteria</taxon>
        <taxon>Pseudomonadati</taxon>
        <taxon>Pseudomonadota</taxon>
        <taxon>Gammaproteobacteria</taxon>
        <taxon>Oceanospirillales</taxon>
        <taxon>Balneatrichaceae</taxon>
        <taxon>Pokkaliibacter</taxon>
    </lineage>
</organism>
<dbReference type="SUPFAM" id="SSF51735">
    <property type="entry name" value="NAD(P)-binding Rossmann-fold domains"/>
    <property type="match status" value="1"/>
</dbReference>
<accession>A0ABX5LTQ9</accession>
<evidence type="ECO:0000256" key="1">
    <source>
        <dbReference type="ARBA" id="ARBA00006484"/>
    </source>
</evidence>
<name>A0ABX5LTQ9_9GAMM</name>
<evidence type="ECO:0000256" key="3">
    <source>
        <dbReference type="ARBA" id="ARBA00023027"/>
    </source>
</evidence>
<comment type="similarity">
    <text evidence="1">Belongs to the short-chain dehydrogenases/reductases (SDR) family.</text>
</comment>
<gene>
    <name evidence="5" type="ORF">WH50_23785</name>
</gene>
<protein>
    <submittedName>
        <fullName evidence="5">3-oxoacyl-ACP reductase</fullName>
    </submittedName>
</protein>
<dbReference type="InterPro" id="IPR020904">
    <property type="entry name" value="Sc_DH/Rdtase_CS"/>
</dbReference>
<proteinExistence type="inferred from homology"/>
<dbReference type="PANTHER" id="PTHR24321:SF8">
    <property type="entry name" value="ESTRADIOL 17-BETA-DEHYDROGENASE 8-RELATED"/>
    <property type="match status" value="1"/>
</dbReference>
<dbReference type="EMBL" id="LAPT01000140">
    <property type="protein sequence ID" value="PXF28898.1"/>
    <property type="molecule type" value="Genomic_DNA"/>
</dbReference>
<dbReference type="Proteomes" id="UP000248090">
    <property type="component" value="Unassembled WGS sequence"/>
</dbReference>
<dbReference type="SMART" id="SM00822">
    <property type="entry name" value="PKS_KR"/>
    <property type="match status" value="1"/>
</dbReference>
<feature type="domain" description="Ketoreductase" evidence="4">
    <location>
        <begin position="26"/>
        <end position="209"/>
    </location>
</feature>
<comment type="caution">
    <text evidence="5">The sequence shown here is derived from an EMBL/GenBank/DDBJ whole genome shotgun (WGS) entry which is preliminary data.</text>
</comment>
<dbReference type="PRINTS" id="PR00081">
    <property type="entry name" value="GDHRDH"/>
</dbReference>
<evidence type="ECO:0000256" key="2">
    <source>
        <dbReference type="ARBA" id="ARBA00023002"/>
    </source>
</evidence>
<dbReference type="Pfam" id="PF13561">
    <property type="entry name" value="adh_short_C2"/>
    <property type="match status" value="1"/>
</dbReference>
<dbReference type="Gene3D" id="3.40.50.720">
    <property type="entry name" value="NAD(P)-binding Rossmann-like Domain"/>
    <property type="match status" value="1"/>
</dbReference>
<keyword evidence="6" id="KW-1185">Reference proteome</keyword>
<evidence type="ECO:0000259" key="4">
    <source>
        <dbReference type="SMART" id="SM00822"/>
    </source>
</evidence>